<proteinExistence type="predicted"/>
<sequence>MGWDKAAPYPTTIFAKRAFYFYKLLFFGLHYPRPAAPSPSGSNNLKRIKGKTAFFSFENICLLGLKEALPLLFLTALIDPSSRACFLYSMVKKACRQLLLSEQTESM</sequence>
<accession>A0A5D4NN74</accession>
<name>A0A5D4NN74_9BACI</name>
<reference evidence="1 2" key="1">
    <citation type="submission" date="2019-08" db="EMBL/GenBank/DDBJ databases">
        <title>Bacillus genomes from the desert of Cuatro Cienegas, Coahuila.</title>
        <authorList>
            <person name="Olmedo-Alvarez G."/>
        </authorList>
    </citation>
    <scope>NUCLEOTIDE SEQUENCE [LARGE SCALE GENOMIC DNA]</scope>
    <source>
        <strain evidence="1 2">CH34_1T</strain>
    </source>
</reference>
<dbReference type="EMBL" id="VTEI01000007">
    <property type="protein sequence ID" value="TYS15743.1"/>
    <property type="molecule type" value="Genomic_DNA"/>
</dbReference>
<evidence type="ECO:0000313" key="2">
    <source>
        <dbReference type="Proteomes" id="UP000322267"/>
    </source>
</evidence>
<organism evidence="1 2">
    <name type="scientific">Rossellomorea vietnamensis</name>
    <dbReference type="NCBI Taxonomy" id="218284"/>
    <lineage>
        <taxon>Bacteria</taxon>
        <taxon>Bacillati</taxon>
        <taxon>Bacillota</taxon>
        <taxon>Bacilli</taxon>
        <taxon>Bacillales</taxon>
        <taxon>Bacillaceae</taxon>
        <taxon>Rossellomorea</taxon>
    </lineage>
</organism>
<evidence type="ECO:0000313" key="1">
    <source>
        <dbReference type="EMBL" id="TYS15743.1"/>
    </source>
</evidence>
<protein>
    <submittedName>
        <fullName evidence="1">Uncharacterized protein</fullName>
    </submittedName>
</protein>
<gene>
    <name evidence="1" type="ORF">FZC78_14185</name>
</gene>
<comment type="caution">
    <text evidence="1">The sequence shown here is derived from an EMBL/GenBank/DDBJ whole genome shotgun (WGS) entry which is preliminary data.</text>
</comment>
<dbReference type="Proteomes" id="UP000322267">
    <property type="component" value="Unassembled WGS sequence"/>
</dbReference>
<dbReference type="AlphaFoldDB" id="A0A5D4NN74"/>